<keyword evidence="1" id="KW-0813">Transport</keyword>
<dbReference type="PANTHER" id="PTHR30024:SF48">
    <property type="entry name" value="ABC TRANSPORTER SUBSTRATE-BINDING PROTEIN"/>
    <property type="match status" value="1"/>
</dbReference>
<dbReference type="PANTHER" id="PTHR30024">
    <property type="entry name" value="ALIPHATIC SULFONATES-BINDING PROTEIN-RELATED"/>
    <property type="match status" value="1"/>
</dbReference>
<dbReference type="SUPFAM" id="SSF53850">
    <property type="entry name" value="Periplasmic binding protein-like II"/>
    <property type="match status" value="1"/>
</dbReference>
<feature type="compositionally biased region" description="Low complexity" evidence="3">
    <location>
        <begin position="53"/>
        <end position="65"/>
    </location>
</feature>
<keyword evidence="2" id="KW-0732">Signal</keyword>
<protein>
    <submittedName>
        <fullName evidence="5">Unannotated protein</fullName>
    </submittedName>
</protein>
<gene>
    <name evidence="5" type="ORF">UFOPK2602_02131</name>
</gene>
<evidence type="ECO:0000259" key="4">
    <source>
        <dbReference type="SMART" id="SM00062"/>
    </source>
</evidence>
<dbReference type="Pfam" id="PF09084">
    <property type="entry name" value="NMT1"/>
    <property type="match status" value="1"/>
</dbReference>
<dbReference type="Gene3D" id="3.40.190.10">
    <property type="entry name" value="Periplasmic binding protein-like II"/>
    <property type="match status" value="2"/>
</dbReference>
<name>A0A6J6RXQ3_9ZZZZ</name>
<evidence type="ECO:0000256" key="2">
    <source>
        <dbReference type="ARBA" id="ARBA00022729"/>
    </source>
</evidence>
<accession>A0A6J6RXQ3</accession>
<dbReference type="SMART" id="SM00062">
    <property type="entry name" value="PBPb"/>
    <property type="match status" value="1"/>
</dbReference>
<dbReference type="AlphaFoldDB" id="A0A6J6RXQ3"/>
<feature type="domain" description="Solute-binding protein family 3/N-terminal" evidence="4">
    <location>
        <begin position="91"/>
        <end position="318"/>
    </location>
</feature>
<reference evidence="5" key="1">
    <citation type="submission" date="2020-05" db="EMBL/GenBank/DDBJ databases">
        <authorList>
            <person name="Chiriac C."/>
            <person name="Salcher M."/>
            <person name="Ghai R."/>
            <person name="Kavagutti S V."/>
        </authorList>
    </citation>
    <scope>NUCLEOTIDE SEQUENCE</scope>
</reference>
<organism evidence="5">
    <name type="scientific">freshwater metagenome</name>
    <dbReference type="NCBI Taxonomy" id="449393"/>
    <lineage>
        <taxon>unclassified sequences</taxon>
        <taxon>metagenomes</taxon>
        <taxon>ecological metagenomes</taxon>
    </lineage>
</organism>
<sequence>MWIQRRLHPKAFTRERLPRILRVRSRHFIRAPHRAFALVVVAVALGGAACSGSGSSGPASSSVAPTDSQASGETKPSAVPTTESVDLSRVNLVFGATTTRGKTRQATRLASGAFDNLPFTLKWPEFSSGDDALAAMLADRVDIQEAQPTALVVLAAAAATPWTTESSPVKVVGALRYGTPEGIQIVVPEGSPIRTVADLRGKKVAYSRGSSSQYFLVLALEKAGVTASDVTAVKMTMSDARAAFAAGSVDAIVAFDFNILPLFRQESLRVIARSADYGVPLYALITVRATLLEDPAYVEAIRIMLRRMSDVEGWVSANIDAASRLKQELDGVDPLDSEQIMRYGVSSVVPVSDELIASVVDQAKLFHAEGVIERLPDISVIFDRRYDLAS</sequence>
<evidence type="ECO:0000256" key="3">
    <source>
        <dbReference type="SAM" id="MobiDB-lite"/>
    </source>
</evidence>
<dbReference type="EMBL" id="CAEZXX010000199">
    <property type="protein sequence ID" value="CAB4727272.1"/>
    <property type="molecule type" value="Genomic_DNA"/>
</dbReference>
<evidence type="ECO:0000256" key="1">
    <source>
        <dbReference type="ARBA" id="ARBA00022448"/>
    </source>
</evidence>
<dbReference type="InterPro" id="IPR015168">
    <property type="entry name" value="SsuA/THI5"/>
</dbReference>
<proteinExistence type="predicted"/>
<feature type="region of interest" description="Disordered" evidence="3">
    <location>
        <begin position="53"/>
        <end position="83"/>
    </location>
</feature>
<evidence type="ECO:0000313" key="5">
    <source>
        <dbReference type="EMBL" id="CAB4727272.1"/>
    </source>
</evidence>
<dbReference type="FunFam" id="3.40.190.10:FF:000050">
    <property type="entry name" value="Sulfonate ABC transporter substrate-binding protein"/>
    <property type="match status" value="1"/>
</dbReference>
<feature type="compositionally biased region" description="Polar residues" evidence="3">
    <location>
        <begin position="66"/>
        <end position="83"/>
    </location>
</feature>
<dbReference type="InterPro" id="IPR001638">
    <property type="entry name" value="Solute-binding_3/MltF_N"/>
</dbReference>